<dbReference type="EMBL" id="UINC01000755">
    <property type="protein sequence ID" value="SUZ60641.1"/>
    <property type="molecule type" value="Genomic_DNA"/>
</dbReference>
<dbReference type="AlphaFoldDB" id="A0A381P174"/>
<evidence type="ECO:0000256" key="1">
    <source>
        <dbReference type="SAM" id="Phobius"/>
    </source>
</evidence>
<protein>
    <recommendedName>
        <fullName evidence="3">DUF2892 domain-containing protein</fullName>
    </recommendedName>
</protein>
<gene>
    <name evidence="2" type="ORF">METZ01_LOCUS13495</name>
</gene>
<sequence length="171" mass="19806">MFPKNIKLILAIGLLGYGIYQITETYIGNGIFMFLLSIIVIVLYFKNEILILAFLSLRKQNFDKTQRLLSLIKNPKSALIKKQQGFYYYLNGLIQSQHNLTVAEKNFREALKLGLNTSSDMAMAKLSLAGIMMQKRRKREAQMLLTEAKGHDKHKMLTSQIRMMQEQMKRI</sequence>
<evidence type="ECO:0000313" key="2">
    <source>
        <dbReference type="EMBL" id="SUZ60641.1"/>
    </source>
</evidence>
<accession>A0A381P174</accession>
<keyword evidence="1" id="KW-0472">Membrane</keyword>
<keyword evidence="1" id="KW-0812">Transmembrane</keyword>
<name>A0A381P174_9ZZZZ</name>
<organism evidence="2">
    <name type="scientific">marine metagenome</name>
    <dbReference type="NCBI Taxonomy" id="408172"/>
    <lineage>
        <taxon>unclassified sequences</taxon>
        <taxon>metagenomes</taxon>
        <taxon>ecological metagenomes</taxon>
    </lineage>
</organism>
<reference evidence="2" key="1">
    <citation type="submission" date="2018-05" db="EMBL/GenBank/DDBJ databases">
        <authorList>
            <person name="Lanie J.A."/>
            <person name="Ng W.-L."/>
            <person name="Kazmierczak K.M."/>
            <person name="Andrzejewski T.M."/>
            <person name="Davidsen T.M."/>
            <person name="Wayne K.J."/>
            <person name="Tettelin H."/>
            <person name="Glass J.I."/>
            <person name="Rusch D."/>
            <person name="Podicherti R."/>
            <person name="Tsui H.-C.T."/>
            <person name="Winkler M.E."/>
        </authorList>
    </citation>
    <scope>NUCLEOTIDE SEQUENCE</scope>
</reference>
<keyword evidence="1" id="KW-1133">Transmembrane helix</keyword>
<proteinExistence type="predicted"/>
<evidence type="ECO:0008006" key="3">
    <source>
        <dbReference type="Google" id="ProtNLM"/>
    </source>
</evidence>
<feature type="transmembrane region" description="Helical" evidence="1">
    <location>
        <begin position="31"/>
        <end position="57"/>
    </location>
</feature>